<dbReference type="PANTHER" id="PTHR23504:SF2">
    <property type="entry name" value="TRANSPORTER, PUTATIVE (AFU_ORTHOLOGUE AFUA_8G04150)-RELATED"/>
    <property type="match status" value="1"/>
</dbReference>
<dbReference type="SUPFAM" id="SSF103473">
    <property type="entry name" value="MFS general substrate transporter"/>
    <property type="match status" value="1"/>
</dbReference>
<protein>
    <recommendedName>
        <fullName evidence="7">Major facilitator superfamily (MFS) profile domain-containing protein</fullName>
    </recommendedName>
</protein>
<feature type="transmembrane region" description="Helical" evidence="6">
    <location>
        <begin position="190"/>
        <end position="214"/>
    </location>
</feature>
<dbReference type="AlphaFoldDB" id="A0A383UGZ1"/>
<sequence>MALNFPSRLRDPLGFPVFQFFLLAIIRLSEPIALTSIFPYAWKFVKELKIGQEKDASFYAGLLISAFSLGEAFSGMFWGSLSDRIGRKPVLICGGAGTILSLLVVGLAHNFWIALMGRTIGGLLNGNIAVIQTMVGELVTNPKHETRAYAIMPFVWSVGTVLGPAIGGILADPTRSFPNTFSRDGVFGHFPYFLPNLVCAFLLLVSIMMGYFLLEETHPDKQPSDRIYLSEQVPMIVESDIRKISMTGSHLADYGTIASSCGLLNQDKFSECSTNKTLTPRILGLIYALGIFTYHSMTYDHLFPIFLEDNPKNITLQTANVVRKNSSPSGLGLSTGKVGLIMSIDGLLAIIVQVFIFPFAAEYLGIKKILLVVTSLHPVSYLIVPYLSYLSASWLYPGIYSCLTVRNILSIIAYPALLISIKEATTSLKTLGKVNGLAASIGAASRTIAPPISGYLYGLGTRTSLTGLAWYTSAFVAGLGAVQIFTIRKEKKLVEDDPANNLEVEA</sequence>
<keyword evidence="3 6" id="KW-0812">Transmembrane</keyword>
<dbReference type="GO" id="GO:0016020">
    <property type="term" value="C:membrane"/>
    <property type="evidence" value="ECO:0007669"/>
    <property type="project" value="UniProtKB-SubCell"/>
</dbReference>
<feature type="transmembrane region" description="Helical" evidence="6">
    <location>
        <begin position="338"/>
        <end position="357"/>
    </location>
</feature>
<feature type="transmembrane region" description="Helical" evidence="6">
    <location>
        <begin position="369"/>
        <end position="388"/>
    </location>
</feature>
<keyword evidence="4 6" id="KW-1133">Transmembrane helix</keyword>
<dbReference type="EMBL" id="UNSH01000001">
    <property type="protein sequence ID" value="SZE99539.1"/>
    <property type="molecule type" value="Genomic_DNA"/>
</dbReference>
<dbReference type="PANTHER" id="PTHR23504">
    <property type="entry name" value="MAJOR FACILITATOR SUPERFAMILY DOMAIN-CONTAINING PROTEIN 10"/>
    <property type="match status" value="1"/>
</dbReference>
<dbReference type="Gene3D" id="1.20.1250.20">
    <property type="entry name" value="MFS general substrate transporter like domains"/>
    <property type="match status" value="1"/>
</dbReference>
<feature type="transmembrane region" description="Helical" evidence="6">
    <location>
        <begin position="394"/>
        <end position="419"/>
    </location>
</feature>
<dbReference type="InterPro" id="IPR020846">
    <property type="entry name" value="MFS_dom"/>
</dbReference>
<proteinExistence type="predicted"/>
<dbReference type="InterPro" id="IPR036259">
    <property type="entry name" value="MFS_trans_sf"/>
</dbReference>
<feature type="transmembrane region" description="Helical" evidence="6">
    <location>
        <begin position="12"/>
        <end position="38"/>
    </location>
</feature>
<evidence type="ECO:0000313" key="9">
    <source>
        <dbReference type="Proteomes" id="UP000275772"/>
    </source>
</evidence>
<feature type="transmembrane region" description="Helical" evidence="6">
    <location>
        <begin position="278"/>
        <end position="297"/>
    </location>
</feature>
<reference evidence="8 9" key="1">
    <citation type="submission" date="2017-11" db="EMBL/GenBank/DDBJ databases">
        <authorList>
            <person name="Kracher B."/>
        </authorList>
    </citation>
    <scope>NUCLEOTIDE SEQUENCE [LARGE SCALE GENOMIC DNA]</scope>
    <source>
        <strain evidence="8 9">RACE1</strain>
    </source>
</reference>
<keyword evidence="2" id="KW-0813">Transport</keyword>
<accession>A0A383UGZ1</accession>
<evidence type="ECO:0000259" key="7">
    <source>
        <dbReference type="PROSITE" id="PS50850"/>
    </source>
</evidence>
<evidence type="ECO:0000256" key="5">
    <source>
        <dbReference type="ARBA" id="ARBA00023136"/>
    </source>
</evidence>
<keyword evidence="5 6" id="KW-0472">Membrane</keyword>
<name>A0A383UGZ1_BLUHO</name>
<organism evidence="8 9">
    <name type="scientific">Blumeria hordei</name>
    <name type="common">Barley powdery mildew</name>
    <name type="synonym">Blumeria graminis f. sp. hordei</name>
    <dbReference type="NCBI Taxonomy" id="2867405"/>
    <lineage>
        <taxon>Eukaryota</taxon>
        <taxon>Fungi</taxon>
        <taxon>Dikarya</taxon>
        <taxon>Ascomycota</taxon>
        <taxon>Pezizomycotina</taxon>
        <taxon>Leotiomycetes</taxon>
        <taxon>Erysiphales</taxon>
        <taxon>Erysiphaceae</taxon>
        <taxon>Blumeria</taxon>
    </lineage>
</organism>
<dbReference type="Proteomes" id="UP000275772">
    <property type="component" value="Unassembled WGS sequence"/>
</dbReference>
<evidence type="ECO:0000313" key="8">
    <source>
        <dbReference type="EMBL" id="SZE99539.1"/>
    </source>
</evidence>
<feature type="transmembrane region" description="Helical" evidence="6">
    <location>
        <begin position="431"/>
        <end position="448"/>
    </location>
</feature>
<dbReference type="PROSITE" id="PS50850">
    <property type="entry name" value="MFS"/>
    <property type="match status" value="1"/>
</dbReference>
<feature type="domain" description="Major facilitator superfamily (MFS) profile" evidence="7">
    <location>
        <begin position="19"/>
        <end position="492"/>
    </location>
</feature>
<dbReference type="GO" id="GO:0022857">
    <property type="term" value="F:transmembrane transporter activity"/>
    <property type="evidence" value="ECO:0007669"/>
    <property type="project" value="InterPro"/>
</dbReference>
<feature type="transmembrane region" description="Helical" evidence="6">
    <location>
        <begin position="468"/>
        <end position="487"/>
    </location>
</feature>
<evidence type="ECO:0000256" key="1">
    <source>
        <dbReference type="ARBA" id="ARBA00004141"/>
    </source>
</evidence>
<gene>
    <name evidence="8" type="ORF">BLGHR1_10290</name>
</gene>
<evidence type="ECO:0000256" key="3">
    <source>
        <dbReference type="ARBA" id="ARBA00022692"/>
    </source>
</evidence>
<comment type="subcellular location">
    <subcellularLocation>
        <location evidence="1">Membrane</location>
        <topology evidence="1">Multi-pass membrane protein</topology>
    </subcellularLocation>
</comment>
<evidence type="ECO:0000256" key="4">
    <source>
        <dbReference type="ARBA" id="ARBA00022989"/>
    </source>
</evidence>
<feature type="transmembrane region" description="Helical" evidence="6">
    <location>
        <begin position="90"/>
        <end position="113"/>
    </location>
</feature>
<evidence type="ECO:0000256" key="2">
    <source>
        <dbReference type="ARBA" id="ARBA00022448"/>
    </source>
</evidence>
<dbReference type="InterPro" id="IPR011701">
    <property type="entry name" value="MFS"/>
</dbReference>
<feature type="transmembrane region" description="Helical" evidence="6">
    <location>
        <begin position="151"/>
        <end position="170"/>
    </location>
</feature>
<dbReference type="VEuPathDB" id="FungiDB:BLGHR1_10290"/>
<feature type="transmembrane region" description="Helical" evidence="6">
    <location>
        <begin position="58"/>
        <end position="78"/>
    </location>
</feature>
<dbReference type="Pfam" id="PF07690">
    <property type="entry name" value="MFS_1"/>
    <property type="match status" value="1"/>
</dbReference>
<dbReference type="CDD" id="cd17330">
    <property type="entry name" value="MFS_SLC46_TetA_like"/>
    <property type="match status" value="1"/>
</dbReference>
<evidence type="ECO:0000256" key="6">
    <source>
        <dbReference type="SAM" id="Phobius"/>
    </source>
</evidence>